<feature type="signal peptide" evidence="1">
    <location>
        <begin position="1"/>
        <end position="19"/>
    </location>
</feature>
<dbReference type="OrthoDB" id="5499776at2"/>
<keyword evidence="3" id="KW-1185">Reference proteome</keyword>
<dbReference type="RefSeq" id="WP_111331020.1">
    <property type="nucleotide sequence ID" value="NZ_CP030032.1"/>
</dbReference>
<evidence type="ECO:0000313" key="3">
    <source>
        <dbReference type="Proteomes" id="UP000249799"/>
    </source>
</evidence>
<feature type="chain" id="PRO_5016391344" description="DUF3352 domain-containing protein" evidence="1">
    <location>
        <begin position="20"/>
        <end position="593"/>
    </location>
</feature>
<sequence length="593" mass="63553">MNFWRVLLVGLLFIGATGACDNFSCQSSEPKSSTTSAQVEASWARHAHISAHIPATARSVFFSRDLATTTEAFGFIDERLPVDGVSVIRQTWNRSAGFDPFDSASLTKIGLDPSAPTAVYYDRGYWVFAAEVKDAELLGAFVEGFGAAPSENKQAEGTEISAKGDSASERFVVERADGALRLSSPGEGSDSLGWLGVDNNTLLAAVRVETLSINEDDTGLPSTWLAASKRPRFVADAANQKLLRELTPQGAVVGIVRPAAWMADIKASGHADTLLKRLLSQVGPIGVAANSMSLDEGVRLRVLVPGNPTAPAMITSLGQAEGPLAAPDGLVEPGVLAVARLSLDPRKLYELFVSLLPADQRDEVATFWEELDRELSINALRDVLDNLRGHAVLVAYGLDPNALNRDPADAQPWFLRTLKLESTREAVLLPIKEREPLELVLDALTTVSKGKLSRQVAGLTIQYAWMVDGELQWAVILGDEHLIFVDSAVAFEHARAFERGVRPMGAEFEKIGISRLFGPDESAGLYLDTASLGGILSEKSDDDAHAQSLAWLNALSSVVITTREDGPVSTTDAYLRIAPLSRGTEAVGAEGAP</sequence>
<evidence type="ECO:0000313" key="2">
    <source>
        <dbReference type="EMBL" id="AWV87816.1"/>
    </source>
</evidence>
<accession>A0A2Z4FGT4</accession>
<proteinExistence type="predicted"/>
<dbReference type="KEGG" id="bsed:DN745_00085"/>
<gene>
    <name evidence="2" type="ORF">DN745_00085</name>
</gene>
<evidence type="ECO:0000256" key="1">
    <source>
        <dbReference type="SAM" id="SignalP"/>
    </source>
</evidence>
<dbReference type="AlphaFoldDB" id="A0A2Z4FGT4"/>
<keyword evidence="1" id="KW-0732">Signal</keyword>
<evidence type="ECO:0008006" key="4">
    <source>
        <dbReference type="Google" id="ProtNLM"/>
    </source>
</evidence>
<name>A0A2Z4FGT4_9DELT</name>
<protein>
    <recommendedName>
        <fullName evidence="4">DUF3352 domain-containing protein</fullName>
    </recommendedName>
</protein>
<dbReference type="Proteomes" id="UP000249799">
    <property type="component" value="Chromosome"/>
</dbReference>
<dbReference type="EMBL" id="CP030032">
    <property type="protein sequence ID" value="AWV87816.1"/>
    <property type="molecule type" value="Genomic_DNA"/>
</dbReference>
<organism evidence="2 3">
    <name type="scientific">Bradymonas sediminis</name>
    <dbReference type="NCBI Taxonomy" id="1548548"/>
    <lineage>
        <taxon>Bacteria</taxon>
        <taxon>Deltaproteobacteria</taxon>
        <taxon>Bradymonadales</taxon>
        <taxon>Bradymonadaceae</taxon>
        <taxon>Bradymonas</taxon>
    </lineage>
</organism>
<reference evidence="2 3" key="1">
    <citation type="submission" date="2018-06" db="EMBL/GenBank/DDBJ databases">
        <title>Lujinxingia sediminis gen. nov. sp. nov., a new facultative anaerobic member of the class Deltaproteobacteria, and proposal of Lujinxingaceae fam. nov.</title>
        <authorList>
            <person name="Guo L.-Y."/>
            <person name="Li C.-M."/>
            <person name="Wang S."/>
            <person name="Du Z.-J."/>
        </authorList>
    </citation>
    <scope>NUCLEOTIDE SEQUENCE [LARGE SCALE GENOMIC DNA]</scope>
    <source>
        <strain evidence="2 3">FA350</strain>
    </source>
</reference>
<dbReference type="PROSITE" id="PS51257">
    <property type="entry name" value="PROKAR_LIPOPROTEIN"/>
    <property type="match status" value="1"/>
</dbReference>